<dbReference type="InterPro" id="IPR036388">
    <property type="entry name" value="WH-like_DNA-bd_sf"/>
</dbReference>
<evidence type="ECO:0000313" key="11">
    <source>
        <dbReference type="EMBL" id="PWA02972.1"/>
    </source>
</evidence>
<keyword evidence="12" id="KW-1185">Reference proteome</keyword>
<keyword evidence="7" id="KW-0539">Nucleus</keyword>
<feature type="region of interest" description="Disordered" evidence="9">
    <location>
        <begin position="1063"/>
        <end position="1092"/>
    </location>
</feature>
<evidence type="ECO:0000256" key="4">
    <source>
        <dbReference type="ARBA" id="ARBA00023015"/>
    </source>
</evidence>
<evidence type="ECO:0000256" key="5">
    <source>
        <dbReference type="ARBA" id="ARBA00023125"/>
    </source>
</evidence>
<evidence type="ECO:0000256" key="8">
    <source>
        <dbReference type="PROSITE-ProRule" id="PRU00169"/>
    </source>
</evidence>
<evidence type="ECO:0000256" key="1">
    <source>
        <dbReference type="ARBA" id="ARBA00004123"/>
    </source>
</evidence>
<dbReference type="EMBL" id="MBFU01000040">
    <property type="protein sequence ID" value="PWA02972.1"/>
    <property type="molecule type" value="Genomic_DNA"/>
</dbReference>
<evidence type="ECO:0000256" key="6">
    <source>
        <dbReference type="ARBA" id="ARBA00023163"/>
    </source>
</evidence>
<sequence>MDNQQSYHSELLEEDNEIEKILANVPDFIKKLYRILEKDAYKSVIHWLDDGKSFLVLDQANFSNLVLPRHFKHKNFSTFNRQLNKYGFRKVKNTFSTKKYGDTACEFHHNYFQRNSPNLLQKIKRQQISKARAPNPSEEPRNSNAPTIADPQTSTLPLNTSNSSNNHPQNPPQQENAELQSQLHKISNENTQVVSILKQIAEQYQFITSEITNIKKTVNAQDELISNLVVKKPPSPITHPTTPLFNNIIPQTLHNSQSSTISNQTLPTRSPNIPERHPFNNNAQPPQPELLNSNYPQNSMITNQILPTESPTIPKRHPFHSNSEPPQSEMLNSNYPQDSNIMLQNHQTNVISNQILPTKSPTVPKRHLFHNNVQPSQPELLNSNYPQNSMTTNQMLSTRSPNITKRYPFHNNAQPPQPEMINSNYHQNTMVSNQILPTESPTITKRHPFHSSTQPPQSEILNSNYPQNSNIMLQNHQASVISNQKLLSEPPNIPKRHPFHNSAQSAQPEMISNDYTQNGNIMLQNPQNNIITNQVLPTRSPRIPKRHPFHSDTEPPQSEILNSDYLQSGTNINTQTATPDTVSDFGINLHSNVGLDENRFYNAKNQHAVNTNSNPTTNTIYNHIGSPALGNNTLNHSLFTCIGTTQDIPVIIDDDVHENSIVDIDQDSASDGNSSDTSNKSMVSLNNYHATTSSPNADANDDYTEEAQAIPSTQQEILNSKQETLSKQTFISYLGYNSQEFQKSQNYLGSSSDMSIVYENKMSMMNIKSLAKPTRPRADQSDSRLAIFFKKSKSLQQKALQKREPSVDLEKTWTDPRSLGWAKAPRILLVEDGEVDRVIAIKILEMFGCKIELALDGNVAVSKMNNGEFDIVLMDIIMPNLDGVLATTFIRSFDRSTPIISVTSTTGAKNCTTYFNRGINEVLEKPLTKGRVKKLLNRYCARLNMENLGYNKIISNPHFDMFNNSYGFIEPAKIREISDEEAANSAILQEINPNTIYEENFVPQALFDQSIGKTPDIFIFPQDSKGEKKSGNTQNKKGKPAQQQTDNIQPGSSKIVEIDKNGNVANDSFTPQTIKSHAQSAPKKRKEEKIDPFSKFISEFTRTHNQKRARIKEVVEFNEGTPVLSTQQSTEGS</sequence>
<gene>
    <name evidence="11" type="ORF">BB558_000867</name>
</gene>
<dbReference type="Gene3D" id="3.40.50.2300">
    <property type="match status" value="1"/>
</dbReference>
<comment type="subcellular location">
    <subcellularLocation>
        <location evidence="1">Nucleus</location>
    </subcellularLocation>
</comment>
<dbReference type="GO" id="GO:0043565">
    <property type="term" value="F:sequence-specific DNA binding"/>
    <property type="evidence" value="ECO:0007669"/>
    <property type="project" value="InterPro"/>
</dbReference>
<keyword evidence="5" id="KW-0238">DNA-binding</keyword>
<feature type="compositionally biased region" description="Polar residues" evidence="9">
    <location>
        <begin position="279"/>
        <end position="295"/>
    </location>
</feature>
<dbReference type="SUPFAM" id="SSF52172">
    <property type="entry name" value="CheY-like"/>
    <property type="match status" value="1"/>
</dbReference>
<dbReference type="SMART" id="SM00448">
    <property type="entry name" value="REC"/>
    <property type="match status" value="1"/>
</dbReference>
<feature type="compositionally biased region" description="Low complexity" evidence="9">
    <location>
        <begin position="153"/>
        <end position="176"/>
    </location>
</feature>
<dbReference type="PANTHER" id="PTHR45339:SF1">
    <property type="entry name" value="HYBRID SIGNAL TRANSDUCTION HISTIDINE KINASE J"/>
    <property type="match status" value="1"/>
</dbReference>
<dbReference type="GO" id="GO:0005634">
    <property type="term" value="C:nucleus"/>
    <property type="evidence" value="ECO:0007669"/>
    <property type="project" value="UniProtKB-SubCell"/>
</dbReference>
<proteinExistence type="predicted"/>
<evidence type="ECO:0000256" key="9">
    <source>
        <dbReference type="SAM" id="MobiDB-lite"/>
    </source>
</evidence>
<feature type="domain" description="Response regulatory" evidence="10">
    <location>
        <begin position="826"/>
        <end position="940"/>
    </location>
</feature>
<keyword evidence="2 8" id="KW-0597">Phosphoprotein</keyword>
<dbReference type="GO" id="GO:0003700">
    <property type="term" value="F:DNA-binding transcription factor activity"/>
    <property type="evidence" value="ECO:0007669"/>
    <property type="project" value="InterPro"/>
</dbReference>
<dbReference type="FunFam" id="1.10.10.10:FF:000027">
    <property type="entry name" value="Heat shock transcription factor 1"/>
    <property type="match status" value="1"/>
</dbReference>
<dbReference type="Gene3D" id="1.10.10.10">
    <property type="entry name" value="Winged helix-like DNA-binding domain superfamily/Winged helix DNA-binding domain"/>
    <property type="match status" value="1"/>
</dbReference>
<dbReference type="CDD" id="cd17546">
    <property type="entry name" value="REC_hyHK_CKI1_RcsC-like"/>
    <property type="match status" value="1"/>
</dbReference>
<protein>
    <recommendedName>
        <fullName evidence="10">Response regulatory domain-containing protein</fullName>
    </recommendedName>
</protein>
<feature type="compositionally biased region" description="Polar residues" evidence="9">
    <location>
        <begin position="320"/>
        <end position="334"/>
    </location>
</feature>
<dbReference type="InterPro" id="IPR001789">
    <property type="entry name" value="Sig_transdc_resp-reg_receiver"/>
</dbReference>
<feature type="compositionally biased region" description="Polar residues" evidence="9">
    <location>
        <begin position="256"/>
        <end position="271"/>
    </location>
</feature>
<feature type="region of interest" description="Disordered" evidence="9">
    <location>
        <begin position="125"/>
        <end position="179"/>
    </location>
</feature>
<dbReference type="Pfam" id="PF00072">
    <property type="entry name" value="Response_reg"/>
    <property type="match status" value="1"/>
</dbReference>
<feature type="region of interest" description="Disordered" evidence="9">
    <location>
        <begin position="1018"/>
        <end position="1051"/>
    </location>
</feature>
<dbReference type="GO" id="GO:0000160">
    <property type="term" value="P:phosphorelay signal transduction system"/>
    <property type="evidence" value="ECO:0007669"/>
    <property type="project" value="UniProtKB-KW"/>
</dbReference>
<dbReference type="PANTHER" id="PTHR45339">
    <property type="entry name" value="HYBRID SIGNAL TRANSDUCTION HISTIDINE KINASE J"/>
    <property type="match status" value="1"/>
</dbReference>
<keyword evidence="6" id="KW-0804">Transcription</keyword>
<evidence type="ECO:0000313" key="12">
    <source>
        <dbReference type="Proteomes" id="UP000245591"/>
    </source>
</evidence>
<dbReference type="InterPro" id="IPR011006">
    <property type="entry name" value="CheY-like_superfamily"/>
</dbReference>
<feature type="compositionally biased region" description="Polar residues" evidence="9">
    <location>
        <begin position="142"/>
        <end position="152"/>
    </location>
</feature>
<dbReference type="InterPro" id="IPR036390">
    <property type="entry name" value="WH_DNA-bd_sf"/>
</dbReference>
<reference evidence="11 12" key="1">
    <citation type="journal article" date="2018" name="MBio">
        <title>Comparative Genomics Reveals the Core Gene Toolbox for the Fungus-Insect Symbiosis.</title>
        <authorList>
            <person name="Wang Y."/>
            <person name="Stata M."/>
            <person name="Wang W."/>
            <person name="Stajich J.E."/>
            <person name="White M.M."/>
            <person name="Moncalvo J.M."/>
        </authorList>
    </citation>
    <scope>NUCLEOTIDE SEQUENCE [LARGE SCALE GENOMIC DNA]</scope>
    <source>
        <strain evidence="11 12">AUS-126-30</strain>
    </source>
</reference>
<evidence type="ECO:0000256" key="3">
    <source>
        <dbReference type="ARBA" id="ARBA00023012"/>
    </source>
</evidence>
<dbReference type="InterPro" id="IPR000232">
    <property type="entry name" value="HSF_DNA-bd"/>
</dbReference>
<feature type="compositionally biased region" description="Polar residues" evidence="9">
    <location>
        <begin position="1031"/>
        <end position="1051"/>
    </location>
</feature>
<dbReference type="Pfam" id="PF00447">
    <property type="entry name" value="HSF_DNA-bind"/>
    <property type="match status" value="1"/>
</dbReference>
<dbReference type="AlphaFoldDB" id="A0A2U1JCY6"/>
<evidence type="ECO:0000256" key="7">
    <source>
        <dbReference type="ARBA" id="ARBA00023242"/>
    </source>
</evidence>
<feature type="modified residue" description="4-aspartylphosphate" evidence="8">
    <location>
        <position position="875"/>
    </location>
</feature>
<feature type="compositionally biased region" description="Polar residues" evidence="9">
    <location>
        <begin position="1063"/>
        <end position="1079"/>
    </location>
</feature>
<feature type="region of interest" description="Disordered" evidence="9">
    <location>
        <begin position="256"/>
        <end position="295"/>
    </location>
</feature>
<dbReference type="SUPFAM" id="SSF46785">
    <property type="entry name" value="Winged helix' DNA-binding domain"/>
    <property type="match status" value="1"/>
</dbReference>
<dbReference type="SMART" id="SM00415">
    <property type="entry name" value="HSF"/>
    <property type="match status" value="1"/>
</dbReference>
<comment type="caution">
    <text evidence="11">The sequence shown here is derived from an EMBL/GenBank/DDBJ whole genome shotgun (WGS) entry which is preliminary data.</text>
</comment>
<feature type="region of interest" description="Disordered" evidence="9">
    <location>
        <begin position="308"/>
        <end position="334"/>
    </location>
</feature>
<accession>A0A2U1JCY6</accession>
<dbReference type="PROSITE" id="PS50110">
    <property type="entry name" value="RESPONSE_REGULATORY"/>
    <property type="match status" value="1"/>
</dbReference>
<dbReference type="Proteomes" id="UP000245591">
    <property type="component" value="Unassembled WGS sequence"/>
</dbReference>
<name>A0A2U1JCY6_SMIAN</name>
<keyword evidence="3" id="KW-0902">Two-component regulatory system</keyword>
<evidence type="ECO:0000259" key="10">
    <source>
        <dbReference type="PROSITE" id="PS50110"/>
    </source>
</evidence>
<organism evidence="11 12">
    <name type="scientific">Smittium angustum</name>
    <dbReference type="NCBI Taxonomy" id="133377"/>
    <lineage>
        <taxon>Eukaryota</taxon>
        <taxon>Fungi</taxon>
        <taxon>Fungi incertae sedis</taxon>
        <taxon>Zoopagomycota</taxon>
        <taxon>Kickxellomycotina</taxon>
        <taxon>Harpellomycetes</taxon>
        <taxon>Harpellales</taxon>
        <taxon>Legeriomycetaceae</taxon>
        <taxon>Smittium</taxon>
    </lineage>
</organism>
<dbReference type="PRINTS" id="PR00056">
    <property type="entry name" value="HSFDOMAIN"/>
</dbReference>
<keyword evidence="4" id="KW-0805">Transcription regulation</keyword>
<evidence type="ECO:0000256" key="2">
    <source>
        <dbReference type="ARBA" id="ARBA00022553"/>
    </source>
</evidence>